<reference evidence="2" key="1">
    <citation type="journal article" date="2019" name="Int. J. Syst. Evol. Microbiol.">
        <title>The Global Catalogue of Microorganisms (GCM) 10K type strain sequencing project: providing services to taxonomists for standard genome sequencing and annotation.</title>
        <authorList>
            <consortium name="The Broad Institute Genomics Platform"/>
            <consortium name="The Broad Institute Genome Sequencing Center for Infectious Disease"/>
            <person name="Wu L."/>
            <person name="Ma J."/>
        </authorList>
    </citation>
    <scope>NUCLEOTIDE SEQUENCE [LARGE SCALE GENOMIC DNA]</scope>
    <source>
        <strain evidence="2">JCM 13378</strain>
    </source>
</reference>
<sequence length="311" mass="34216">MPKKLNIDSLSSEITTVKDLLSSAQQSGDIVGEMQLEHRLKELSRKVESLKSDTIADNSASVALFFGGQPVLGSKGIAVEFAGLALEQFQNLIAKVFASSEIGALGERGKVPFKANSELMVTGLARGSFGFVLDEMSDQMQLESSQLSQIIDKASFLLRDTAAQDEAVFEALLEELEPRTLIALKDFFSNLDSSKATIRVVEKDLDFILDGPAIHRAKIRTEATSIEENTSDIEGILVGFLPEHRKFELQDKNGQLYYGSATKEAVDQFVKATATVIGKHCLIRVIIKTVAPLNRPPREIIRLLEFLRFGE</sequence>
<accession>A0ABP3H739</accession>
<organism evidence="1 2">
    <name type="scientific">Bowmanella denitrificans</name>
    <dbReference type="NCBI Taxonomy" id="366582"/>
    <lineage>
        <taxon>Bacteria</taxon>
        <taxon>Pseudomonadati</taxon>
        <taxon>Pseudomonadota</taxon>
        <taxon>Gammaproteobacteria</taxon>
        <taxon>Alteromonadales</taxon>
        <taxon>Alteromonadaceae</taxon>
        <taxon>Bowmanella</taxon>
    </lineage>
</organism>
<proteinExistence type="predicted"/>
<evidence type="ECO:0000313" key="1">
    <source>
        <dbReference type="EMBL" id="GAA0362473.1"/>
    </source>
</evidence>
<protein>
    <submittedName>
        <fullName evidence="1">Uncharacterized protein</fullName>
    </submittedName>
</protein>
<dbReference type="RefSeq" id="WP_343845807.1">
    <property type="nucleotide sequence ID" value="NZ_BAAAEI010000015.1"/>
</dbReference>
<dbReference type="EMBL" id="BAAAEI010000015">
    <property type="protein sequence ID" value="GAA0362473.1"/>
    <property type="molecule type" value="Genomic_DNA"/>
</dbReference>
<name>A0ABP3H739_9ALTE</name>
<dbReference type="Proteomes" id="UP001501757">
    <property type="component" value="Unassembled WGS sequence"/>
</dbReference>
<evidence type="ECO:0000313" key="2">
    <source>
        <dbReference type="Proteomes" id="UP001501757"/>
    </source>
</evidence>
<comment type="caution">
    <text evidence="1">The sequence shown here is derived from an EMBL/GenBank/DDBJ whole genome shotgun (WGS) entry which is preliminary data.</text>
</comment>
<keyword evidence="2" id="KW-1185">Reference proteome</keyword>
<gene>
    <name evidence="1" type="ORF">GCM10009092_28560</name>
</gene>